<feature type="region of interest" description="Disordered" evidence="6">
    <location>
        <begin position="68"/>
        <end position="96"/>
    </location>
</feature>
<dbReference type="Pfam" id="PF00642">
    <property type="entry name" value="zf-CCCH"/>
    <property type="match status" value="1"/>
</dbReference>
<evidence type="ECO:0008006" key="11">
    <source>
        <dbReference type="Google" id="ProtNLM"/>
    </source>
</evidence>
<name>I0YPK7_COCSC</name>
<dbReference type="EMBL" id="AGSI01000016">
    <property type="protein sequence ID" value="EIE20326.1"/>
    <property type="molecule type" value="Genomic_DNA"/>
</dbReference>
<evidence type="ECO:0000259" key="7">
    <source>
        <dbReference type="PROSITE" id="PS50020"/>
    </source>
</evidence>
<dbReference type="CDD" id="cd00201">
    <property type="entry name" value="WW"/>
    <property type="match status" value="1"/>
</dbReference>
<dbReference type="RefSeq" id="XP_005644870.1">
    <property type="nucleotide sequence ID" value="XM_005644813.1"/>
</dbReference>
<dbReference type="SUPFAM" id="SSF51045">
    <property type="entry name" value="WW domain"/>
    <property type="match status" value="1"/>
</dbReference>
<dbReference type="InterPro" id="IPR036855">
    <property type="entry name" value="Znf_CCCH_sf"/>
</dbReference>
<keyword evidence="2" id="KW-0677">Repeat</keyword>
<keyword evidence="10" id="KW-1185">Reference proteome</keyword>
<evidence type="ECO:0000256" key="6">
    <source>
        <dbReference type="SAM" id="MobiDB-lite"/>
    </source>
</evidence>
<reference evidence="9 10" key="1">
    <citation type="journal article" date="2012" name="Genome Biol.">
        <title>The genome of the polar eukaryotic microalga coccomyxa subellipsoidea reveals traits of cold adaptation.</title>
        <authorList>
            <person name="Blanc G."/>
            <person name="Agarkova I."/>
            <person name="Grimwood J."/>
            <person name="Kuo A."/>
            <person name="Brueggeman A."/>
            <person name="Dunigan D."/>
            <person name="Gurnon J."/>
            <person name="Ladunga I."/>
            <person name="Lindquist E."/>
            <person name="Lucas S."/>
            <person name="Pangilinan J."/>
            <person name="Proschold T."/>
            <person name="Salamov A."/>
            <person name="Schmutz J."/>
            <person name="Weeks D."/>
            <person name="Yamada T."/>
            <person name="Claverie J.M."/>
            <person name="Grigoriev I."/>
            <person name="Van Etten J."/>
            <person name="Lomsadze A."/>
            <person name="Borodovsky M."/>
        </authorList>
    </citation>
    <scope>NUCLEOTIDE SEQUENCE [LARGE SCALE GENOMIC DNA]</scope>
    <source>
        <strain evidence="9 10">C-169</strain>
    </source>
</reference>
<sequence>MDGAFPSGTKGEGFDAGAEYAEQRKGFRGNAENAKTKLCMRWKNGHCRFGERCNFAHGEEELRKLPARGNGFQGPGPYGGQSDFRGSFEGGGYPQRSSGPAGFNSYGAGYSGGYGAGFGNPGQGGGLGGPSVGGYGGHPREIVSASNPGQRPGGVNGRGDAWGGQVPAYAPVIGPEGWTEYRAPDGQAYYYNHNTKENTWDKPPCWGQ</sequence>
<dbReference type="GO" id="GO:0008270">
    <property type="term" value="F:zinc ion binding"/>
    <property type="evidence" value="ECO:0007669"/>
    <property type="project" value="UniProtKB-KW"/>
</dbReference>
<accession>I0YPK7</accession>
<dbReference type="Gene3D" id="2.20.70.10">
    <property type="match status" value="1"/>
</dbReference>
<dbReference type="GO" id="GO:0010468">
    <property type="term" value="P:regulation of gene expression"/>
    <property type="evidence" value="ECO:0007669"/>
    <property type="project" value="UniProtKB-ARBA"/>
</dbReference>
<evidence type="ECO:0000256" key="5">
    <source>
        <dbReference type="PROSITE-ProRule" id="PRU00723"/>
    </source>
</evidence>
<dbReference type="STRING" id="574566.I0YPK7"/>
<keyword evidence="3 5" id="KW-0863">Zinc-finger</keyword>
<evidence type="ECO:0000256" key="4">
    <source>
        <dbReference type="ARBA" id="ARBA00022833"/>
    </source>
</evidence>
<dbReference type="InterPro" id="IPR001202">
    <property type="entry name" value="WW_dom"/>
</dbReference>
<dbReference type="InterPro" id="IPR045877">
    <property type="entry name" value="ZFP36-like"/>
</dbReference>
<gene>
    <name evidence="9" type="ORF">COCSUDRAFT_54465</name>
</gene>
<dbReference type="GO" id="GO:0051252">
    <property type="term" value="P:regulation of RNA metabolic process"/>
    <property type="evidence" value="ECO:0007669"/>
    <property type="project" value="UniProtKB-ARBA"/>
</dbReference>
<dbReference type="FunFam" id="4.10.1000.10:FF:000003">
    <property type="entry name" value="Zinc finger CCCH domain-containing protein"/>
    <property type="match status" value="1"/>
</dbReference>
<dbReference type="Proteomes" id="UP000007264">
    <property type="component" value="Unassembled WGS sequence"/>
</dbReference>
<dbReference type="InterPro" id="IPR036020">
    <property type="entry name" value="WW_dom_sf"/>
</dbReference>
<organism evidence="9 10">
    <name type="scientific">Coccomyxa subellipsoidea (strain C-169)</name>
    <name type="common">Green microalga</name>
    <dbReference type="NCBI Taxonomy" id="574566"/>
    <lineage>
        <taxon>Eukaryota</taxon>
        <taxon>Viridiplantae</taxon>
        <taxon>Chlorophyta</taxon>
        <taxon>core chlorophytes</taxon>
        <taxon>Trebouxiophyceae</taxon>
        <taxon>Trebouxiophyceae incertae sedis</taxon>
        <taxon>Coccomyxaceae</taxon>
        <taxon>Coccomyxa</taxon>
        <taxon>Coccomyxa subellipsoidea</taxon>
    </lineage>
</organism>
<dbReference type="GeneID" id="17038302"/>
<evidence type="ECO:0000256" key="2">
    <source>
        <dbReference type="ARBA" id="ARBA00022737"/>
    </source>
</evidence>
<evidence type="ECO:0000256" key="1">
    <source>
        <dbReference type="ARBA" id="ARBA00022723"/>
    </source>
</evidence>
<dbReference type="OrthoDB" id="410307at2759"/>
<dbReference type="SMART" id="SM00356">
    <property type="entry name" value="ZnF_C3H1"/>
    <property type="match status" value="1"/>
</dbReference>
<dbReference type="SUPFAM" id="SSF90229">
    <property type="entry name" value="CCCH zinc finger"/>
    <property type="match status" value="1"/>
</dbReference>
<feature type="domain" description="C3H1-type" evidence="8">
    <location>
        <begin position="33"/>
        <end position="60"/>
    </location>
</feature>
<dbReference type="PROSITE" id="PS50103">
    <property type="entry name" value="ZF_C3H1"/>
    <property type="match status" value="1"/>
</dbReference>
<evidence type="ECO:0000259" key="8">
    <source>
        <dbReference type="PROSITE" id="PS50103"/>
    </source>
</evidence>
<proteinExistence type="predicted"/>
<dbReference type="Pfam" id="PF00397">
    <property type="entry name" value="WW"/>
    <property type="match status" value="1"/>
</dbReference>
<dbReference type="KEGG" id="csl:COCSUDRAFT_54465"/>
<dbReference type="eggNOG" id="ENOG502SUTS">
    <property type="taxonomic scope" value="Eukaryota"/>
</dbReference>
<dbReference type="PANTHER" id="PTHR12547">
    <property type="entry name" value="CCCH ZINC FINGER/TIS11-RELATED"/>
    <property type="match status" value="1"/>
</dbReference>
<dbReference type="PROSITE" id="PS50020">
    <property type="entry name" value="WW_DOMAIN_2"/>
    <property type="match status" value="1"/>
</dbReference>
<dbReference type="AlphaFoldDB" id="I0YPK7"/>
<dbReference type="PANTHER" id="PTHR12547:SF159">
    <property type="entry name" value="CCCH ZINC FINGER-CONTAINING SAC3_GANP_NIN1_MTS3_EIF-3 P25 FAMILY PROTEIN"/>
    <property type="match status" value="1"/>
</dbReference>
<dbReference type="SMART" id="SM00456">
    <property type="entry name" value="WW"/>
    <property type="match status" value="1"/>
</dbReference>
<feature type="domain" description="WW" evidence="7">
    <location>
        <begin position="175"/>
        <end position="205"/>
    </location>
</feature>
<dbReference type="Gene3D" id="4.10.1000.10">
    <property type="entry name" value="Zinc finger, CCCH-type"/>
    <property type="match status" value="1"/>
</dbReference>
<feature type="compositionally biased region" description="Gly residues" evidence="6">
    <location>
        <begin position="151"/>
        <end position="162"/>
    </location>
</feature>
<dbReference type="GO" id="GO:0003729">
    <property type="term" value="F:mRNA binding"/>
    <property type="evidence" value="ECO:0007669"/>
    <property type="project" value="InterPro"/>
</dbReference>
<dbReference type="InterPro" id="IPR000571">
    <property type="entry name" value="Znf_CCCH"/>
</dbReference>
<comment type="caution">
    <text evidence="9">The sequence shown here is derived from an EMBL/GenBank/DDBJ whole genome shotgun (WGS) entry which is preliminary data.</text>
</comment>
<protein>
    <recommendedName>
        <fullName evidence="11">C3H1-type domain-containing protein</fullName>
    </recommendedName>
</protein>
<dbReference type="PROSITE" id="PS01159">
    <property type="entry name" value="WW_DOMAIN_1"/>
    <property type="match status" value="1"/>
</dbReference>
<evidence type="ECO:0000256" key="3">
    <source>
        <dbReference type="ARBA" id="ARBA00022771"/>
    </source>
</evidence>
<keyword evidence="4 5" id="KW-0862">Zinc</keyword>
<feature type="region of interest" description="Disordered" evidence="6">
    <location>
        <begin position="129"/>
        <end position="163"/>
    </location>
</feature>
<keyword evidence="1 5" id="KW-0479">Metal-binding</keyword>
<evidence type="ECO:0000313" key="9">
    <source>
        <dbReference type="EMBL" id="EIE20326.1"/>
    </source>
</evidence>
<evidence type="ECO:0000313" key="10">
    <source>
        <dbReference type="Proteomes" id="UP000007264"/>
    </source>
</evidence>
<feature type="zinc finger region" description="C3H1-type" evidence="5">
    <location>
        <begin position="33"/>
        <end position="60"/>
    </location>
</feature>